<protein>
    <recommendedName>
        <fullName evidence="3 14">Dihydrolipoyl dehydrogenase</fullName>
        <ecNumber evidence="2 14">1.8.1.4</ecNumber>
    </recommendedName>
</protein>
<dbReference type="PANTHER" id="PTHR22912">
    <property type="entry name" value="DISULFIDE OXIDOREDUCTASE"/>
    <property type="match status" value="1"/>
</dbReference>
<sequence>MSQTTKTTTLLVIGGGPGGYVAAIRAGQLGVPTLLVEGERLGGTCLNIGCIPSKALIHAAEEFEKARHYADGSALGISVSSPSIDIARTVAWKDGIVGKLTGGVAALLKKNGVEVVQGWASLLDGKTAEVETAAGRVRIQCEHLLLAAGSEPTPLPSMPFGGMVVSSTEALSPADIPKKLVVVGGGYIGLELGTVYRKLGAEVAVVEAQDRILPTYDAELTKPVAAALSKMGVELHLGRKVLGLNGKGNAVRVQDAAGAETLLPADRVLIAVGRRPRTQGWGLETLQLDRKGNALRIDDQCRTSMRDVWAIGDIAGEPMLAHRAMAQGEMVAELVAGKRRHFTPASIPAVCFTDPEVVVSGLSPAEAERAGLDCLSASFSFAANGRAMTLESTDGFVRVVARRDNHLVVGWQAVGRGVSELAAAFSQSLEMGATLEDVAGTIHAHPTLGEAVQEAALKALGHALHI</sequence>
<organism evidence="17 18">
    <name type="scientific">Achromobacter denitrificans</name>
    <name type="common">Alcaligenes denitrificans</name>
    <dbReference type="NCBI Taxonomy" id="32002"/>
    <lineage>
        <taxon>Bacteria</taxon>
        <taxon>Pseudomonadati</taxon>
        <taxon>Pseudomonadota</taxon>
        <taxon>Betaproteobacteria</taxon>
        <taxon>Burkholderiales</taxon>
        <taxon>Alcaligenaceae</taxon>
        <taxon>Achromobacter</taxon>
    </lineage>
</organism>
<feature type="binding site" evidence="12">
    <location>
        <position position="273"/>
    </location>
    <ligand>
        <name>NAD(+)</name>
        <dbReference type="ChEBI" id="CHEBI:57540"/>
    </ligand>
</feature>
<dbReference type="InterPro" id="IPR006258">
    <property type="entry name" value="Lipoamide_DH"/>
</dbReference>
<evidence type="ECO:0000256" key="2">
    <source>
        <dbReference type="ARBA" id="ARBA00012608"/>
    </source>
</evidence>
<dbReference type="SUPFAM" id="SSF51905">
    <property type="entry name" value="FAD/NAD(P)-binding domain"/>
    <property type="match status" value="1"/>
</dbReference>
<keyword evidence="9 14" id="KW-0676">Redox-active center</keyword>
<comment type="catalytic activity">
    <reaction evidence="10 14">
        <text>N(6)-[(R)-dihydrolipoyl]-L-lysyl-[protein] + NAD(+) = N(6)-[(R)-lipoyl]-L-lysyl-[protein] + NADH + H(+)</text>
        <dbReference type="Rhea" id="RHEA:15045"/>
        <dbReference type="Rhea" id="RHEA-COMP:10474"/>
        <dbReference type="Rhea" id="RHEA-COMP:10475"/>
        <dbReference type="ChEBI" id="CHEBI:15378"/>
        <dbReference type="ChEBI" id="CHEBI:57540"/>
        <dbReference type="ChEBI" id="CHEBI:57945"/>
        <dbReference type="ChEBI" id="CHEBI:83099"/>
        <dbReference type="ChEBI" id="CHEBI:83100"/>
        <dbReference type="EC" id="1.8.1.4"/>
    </reaction>
</comment>
<feature type="binding site" evidence="12">
    <location>
        <begin position="319"/>
        <end position="322"/>
    </location>
    <ligand>
        <name>FAD</name>
        <dbReference type="ChEBI" id="CHEBI:57692"/>
    </ligand>
</feature>
<evidence type="ECO:0000256" key="9">
    <source>
        <dbReference type="ARBA" id="ARBA00023284"/>
    </source>
</evidence>
<feature type="domain" description="FAD/NAD(P)-binding" evidence="16">
    <location>
        <begin position="10"/>
        <end position="328"/>
    </location>
</feature>
<dbReference type="Gene3D" id="3.50.50.60">
    <property type="entry name" value="FAD/NAD(P)-binding domain"/>
    <property type="match status" value="2"/>
</dbReference>
<dbReference type="Proteomes" id="UP000509782">
    <property type="component" value="Chromosome"/>
</dbReference>
<keyword evidence="5 12" id="KW-0274">FAD</keyword>
<feature type="binding site" evidence="12">
    <location>
        <begin position="184"/>
        <end position="191"/>
    </location>
    <ligand>
        <name>NAD(+)</name>
        <dbReference type="ChEBI" id="CHEBI:57540"/>
    </ligand>
</feature>
<feature type="binding site" evidence="12">
    <location>
        <position position="207"/>
    </location>
    <ligand>
        <name>NAD(+)</name>
        <dbReference type="ChEBI" id="CHEBI:57540"/>
    </ligand>
</feature>
<dbReference type="FunFam" id="3.30.390.30:FF:000001">
    <property type="entry name" value="Dihydrolipoyl dehydrogenase"/>
    <property type="match status" value="1"/>
</dbReference>
<evidence type="ECO:0000259" key="15">
    <source>
        <dbReference type="Pfam" id="PF02852"/>
    </source>
</evidence>
<dbReference type="InterPro" id="IPR001100">
    <property type="entry name" value="Pyr_nuc-diS_OxRdtase"/>
</dbReference>
<dbReference type="EC" id="1.8.1.4" evidence="2 14"/>
<dbReference type="GO" id="GO:0004148">
    <property type="term" value="F:dihydrolipoyl dehydrogenase (NADH) activity"/>
    <property type="evidence" value="ECO:0007669"/>
    <property type="project" value="UniProtKB-EC"/>
</dbReference>
<keyword evidence="7 12" id="KW-0520">NAD</keyword>
<feature type="binding site" evidence="12">
    <location>
        <position position="313"/>
    </location>
    <ligand>
        <name>FAD</name>
        <dbReference type="ChEBI" id="CHEBI:57692"/>
    </ligand>
</feature>
<evidence type="ECO:0000313" key="18">
    <source>
        <dbReference type="Proteomes" id="UP000509782"/>
    </source>
</evidence>
<dbReference type="PANTHER" id="PTHR22912:SF160">
    <property type="entry name" value="DIHYDROLIPOYL DEHYDROGENASE"/>
    <property type="match status" value="1"/>
</dbReference>
<dbReference type="NCBIfam" id="TIGR01350">
    <property type="entry name" value="lipoamide_DH"/>
    <property type="match status" value="1"/>
</dbReference>
<evidence type="ECO:0000256" key="3">
    <source>
        <dbReference type="ARBA" id="ARBA00016961"/>
    </source>
</evidence>
<gene>
    <name evidence="17" type="primary">lpdA</name>
    <name evidence="17" type="ORF">FOC81_15655</name>
</gene>
<name>A0A6N0JMT6_ACHDE</name>
<evidence type="ECO:0000259" key="16">
    <source>
        <dbReference type="Pfam" id="PF07992"/>
    </source>
</evidence>
<dbReference type="InterPro" id="IPR012999">
    <property type="entry name" value="Pyr_OxRdtase_I_AS"/>
</dbReference>
<evidence type="ECO:0000256" key="10">
    <source>
        <dbReference type="ARBA" id="ARBA00049187"/>
    </source>
</evidence>
<dbReference type="GO" id="GO:0050660">
    <property type="term" value="F:flavin adenine dinucleotide binding"/>
    <property type="evidence" value="ECO:0007669"/>
    <property type="project" value="InterPro"/>
</dbReference>
<feature type="domain" description="Pyridine nucleotide-disulphide oxidoreductase dimerisation" evidence="15">
    <location>
        <begin position="347"/>
        <end position="456"/>
    </location>
</feature>
<evidence type="ECO:0000313" key="17">
    <source>
        <dbReference type="EMBL" id="QKQ48050.1"/>
    </source>
</evidence>
<dbReference type="InterPro" id="IPR036188">
    <property type="entry name" value="FAD/NAD-bd_sf"/>
</dbReference>
<dbReference type="PIRSF" id="PIRSF000350">
    <property type="entry name" value="Mercury_reductase_MerA"/>
    <property type="match status" value="1"/>
</dbReference>
<dbReference type="Gene3D" id="3.30.390.30">
    <property type="match status" value="1"/>
</dbReference>
<evidence type="ECO:0000256" key="13">
    <source>
        <dbReference type="PIRSR" id="PIRSR000350-4"/>
    </source>
</evidence>
<comment type="similarity">
    <text evidence="1 14">Belongs to the class-I pyridine nucleotide-disulfide oxidoreductase family.</text>
</comment>
<dbReference type="InterPro" id="IPR016156">
    <property type="entry name" value="FAD/NAD-linked_Rdtase_dimer_sf"/>
</dbReference>
<keyword evidence="6 14" id="KW-0560">Oxidoreductase</keyword>
<evidence type="ECO:0000256" key="4">
    <source>
        <dbReference type="ARBA" id="ARBA00022630"/>
    </source>
</evidence>
<dbReference type="PROSITE" id="PS00076">
    <property type="entry name" value="PYRIDINE_REDOX_1"/>
    <property type="match status" value="1"/>
</dbReference>
<evidence type="ECO:0000256" key="1">
    <source>
        <dbReference type="ARBA" id="ARBA00007532"/>
    </source>
</evidence>
<dbReference type="InterPro" id="IPR050151">
    <property type="entry name" value="Class-I_Pyr_Nuc-Dis_Oxidored"/>
</dbReference>
<dbReference type="InterPro" id="IPR023753">
    <property type="entry name" value="FAD/NAD-binding_dom"/>
</dbReference>
<evidence type="ECO:0000256" key="11">
    <source>
        <dbReference type="PIRSR" id="PIRSR000350-2"/>
    </source>
</evidence>
<dbReference type="PRINTS" id="PR00411">
    <property type="entry name" value="PNDRDTASEI"/>
</dbReference>
<keyword evidence="8" id="KW-1015">Disulfide bond</keyword>
<dbReference type="RefSeq" id="WP_174716551.1">
    <property type="nucleotide sequence ID" value="NZ_CP054569.1"/>
</dbReference>
<dbReference type="Pfam" id="PF07992">
    <property type="entry name" value="Pyr_redox_2"/>
    <property type="match status" value="1"/>
</dbReference>
<feature type="disulfide bond" description="Redox-active" evidence="13">
    <location>
        <begin position="45"/>
        <end position="50"/>
    </location>
</feature>
<dbReference type="AlphaFoldDB" id="A0A6N0JMT6"/>
<dbReference type="InterPro" id="IPR004099">
    <property type="entry name" value="Pyr_nucl-diS_OxRdtase_dimer"/>
</dbReference>
<comment type="cofactor">
    <cofactor evidence="12 14">
        <name>FAD</name>
        <dbReference type="ChEBI" id="CHEBI:57692"/>
    </cofactor>
    <text evidence="12 14">Binds 1 FAD per subunit.</text>
</comment>
<evidence type="ECO:0000256" key="12">
    <source>
        <dbReference type="PIRSR" id="PIRSR000350-3"/>
    </source>
</evidence>
<dbReference type="EMBL" id="CP054569">
    <property type="protein sequence ID" value="QKQ48050.1"/>
    <property type="molecule type" value="Genomic_DNA"/>
</dbReference>
<keyword evidence="4 14" id="KW-0285">Flavoprotein</keyword>
<dbReference type="PRINTS" id="PR00368">
    <property type="entry name" value="FADPNR"/>
</dbReference>
<evidence type="ECO:0000256" key="8">
    <source>
        <dbReference type="ARBA" id="ARBA00023157"/>
    </source>
</evidence>
<reference evidence="17 18" key="1">
    <citation type="submission" date="2020-05" db="EMBL/GenBank/DDBJ databases">
        <title>FDA dAtabase for Regulatory Grade micrObial Sequences (FDA-ARGOS): Supporting development and validation of Infectious Disease Dx tests.</title>
        <authorList>
            <person name="Sproer C."/>
            <person name="Gronow S."/>
            <person name="Severitt S."/>
            <person name="Schroder I."/>
            <person name="Tallon L."/>
            <person name="Sadzewicz L."/>
            <person name="Zhao X."/>
            <person name="Vavikolanu K."/>
            <person name="Mehta A."/>
            <person name="Aluvathingal J."/>
            <person name="Nadendla S."/>
            <person name="Myers T."/>
            <person name="Yan Y."/>
            <person name="Sichtig H."/>
        </authorList>
    </citation>
    <scope>NUCLEOTIDE SEQUENCE [LARGE SCALE GENOMIC DNA]</scope>
    <source>
        <strain evidence="17 18">FDAARGOS_787</strain>
    </source>
</reference>
<feature type="binding site" evidence="12">
    <location>
        <position position="54"/>
    </location>
    <ligand>
        <name>FAD</name>
        <dbReference type="ChEBI" id="CHEBI:57692"/>
    </ligand>
</feature>
<dbReference type="GO" id="GO:0006103">
    <property type="term" value="P:2-oxoglutarate metabolic process"/>
    <property type="evidence" value="ECO:0007669"/>
    <property type="project" value="TreeGrafter"/>
</dbReference>
<dbReference type="SUPFAM" id="SSF55424">
    <property type="entry name" value="FAD/NAD-linked reductases, dimerisation (C-terminal) domain"/>
    <property type="match status" value="1"/>
</dbReference>
<keyword evidence="12" id="KW-0547">Nucleotide-binding</keyword>
<evidence type="ECO:0000256" key="6">
    <source>
        <dbReference type="ARBA" id="ARBA00023002"/>
    </source>
</evidence>
<feature type="active site" description="Proton acceptor" evidence="11">
    <location>
        <position position="445"/>
    </location>
</feature>
<evidence type="ECO:0000256" key="7">
    <source>
        <dbReference type="ARBA" id="ARBA00023027"/>
    </source>
</evidence>
<evidence type="ECO:0000256" key="5">
    <source>
        <dbReference type="ARBA" id="ARBA00022827"/>
    </source>
</evidence>
<accession>A0A6N0JMT6</accession>
<dbReference type="Pfam" id="PF02852">
    <property type="entry name" value="Pyr_redox_dim"/>
    <property type="match status" value="1"/>
</dbReference>
<evidence type="ECO:0000256" key="14">
    <source>
        <dbReference type="RuleBase" id="RU003692"/>
    </source>
</evidence>
<comment type="miscellaneous">
    <text evidence="14">The active site is a redox-active disulfide bond.</text>
</comment>
<proteinExistence type="inferred from homology"/>